<protein>
    <submittedName>
        <fullName evidence="8">G2/mitotic-specific cyclin-A isoform X2</fullName>
    </submittedName>
</protein>
<name>A0ABM4TP57_DROSZ</name>
<evidence type="ECO:0000256" key="4">
    <source>
        <dbReference type="RuleBase" id="RU000383"/>
    </source>
</evidence>
<organism evidence="7 8">
    <name type="scientific">Drosophila suzukii</name>
    <name type="common">Spotted-wing drosophila fruit fly</name>
    <dbReference type="NCBI Taxonomy" id="28584"/>
    <lineage>
        <taxon>Eukaryota</taxon>
        <taxon>Metazoa</taxon>
        <taxon>Ecdysozoa</taxon>
        <taxon>Arthropoda</taxon>
        <taxon>Hexapoda</taxon>
        <taxon>Insecta</taxon>
        <taxon>Pterygota</taxon>
        <taxon>Neoptera</taxon>
        <taxon>Endopterygota</taxon>
        <taxon>Diptera</taxon>
        <taxon>Brachycera</taxon>
        <taxon>Muscomorpha</taxon>
        <taxon>Ephydroidea</taxon>
        <taxon>Drosophilidae</taxon>
        <taxon>Drosophila</taxon>
        <taxon>Sophophora</taxon>
    </lineage>
</organism>
<dbReference type="RefSeq" id="XP_070851756.1">
    <property type="nucleotide sequence ID" value="XM_070995655.1"/>
</dbReference>
<keyword evidence="7" id="KW-1185">Reference proteome</keyword>
<keyword evidence="1" id="KW-0132">Cell division</keyword>
<dbReference type="SMART" id="SM01332">
    <property type="entry name" value="Cyclin_C"/>
    <property type="match status" value="1"/>
</dbReference>
<dbReference type="InterPro" id="IPR013763">
    <property type="entry name" value="Cyclin-like_dom"/>
</dbReference>
<dbReference type="InterPro" id="IPR048258">
    <property type="entry name" value="Cyclins_cyclin-box"/>
</dbReference>
<evidence type="ECO:0000259" key="5">
    <source>
        <dbReference type="SMART" id="SM00385"/>
    </source>
</evidence>
<dbReference type="SUPFAM" id="SSF47954">
    <property type="entry name" value="Cyclin-like"/>
    <property type="match status" value="2"/>
</dbReference>
<dbReference type="SMART" id="SM00385">
    <property type="entry name" value="CYCLIN"/>
    <property type="match status" value="2"/>
</dbReference>
<dbReference type="InterPro" id="IPR039361">
    <property type="entry name" value="Cyclin"/>
</dbReference>
<reference evidence="8" key="1">
    <citation type="submission" date="2025-08" db="UniProtKB">
        <authorList>
            <consortium name="RefSeq"/>
        </authorList>
    </citation>
    <scope>IDENTIFICATION</scope>
</reference>
<dbReference type="PIRSF" id="PIRSF001771">
    <property type="entry name" value="Cyclin_A_B_D_E"/>
    <property type="match status" value="1"/>
</dbReference>
<evidence type="ECO:0000256" key="3">
    <source>
        <dbReference type="ARBA" id="ARBA00023306"/>
    </source>
</evidence>
<dbReference type="PROSITE" id="PS00292">
    <property type="entry name" value="CYCLINS"/>
    <property type="match status" value="1"/>
</dbReference>
<evidence type="ECO:0000313" key="7">
    <source>
        <dbReference type="Proteomes" id="UP001652628"/>
    </source>
</evidence>
<feature type="domain" description="Cyclin-like" evidence="5">
    <location>
        <begin position="114"/>
        <end position="196"/>
    </location>
</feature>
<evidence type="ECO:0000259" key="6">
    <source>
        <dbReference type="SMART" id="SM01332"/>
    </source>
</evidence>
<comment type="similarity">
    <text evidence="4">Belongs to the cyclin family.</text>
</comment>
<dbReference type="Pfam" id="PF00134">
    <property type="entry name" value="Cyclin_N"/>
    <property type="match status" value="1"/>
</dbReference>
<evidence type="ECO:0000313" key="8">
    <source>
        <dbReference type="RefSeq" id="XP_070851756.1"/>
    </source>
</evidence>
<dbReference type="InterPro" id="IPR046965">
    <property type="entry name" value="Cyclin_A/B-like"/>
</dbReference>
<feature type="domain" description="Cyclin-like" evidence="5">
    <location>
        <begin position="17"/>
        <end position="101"/>
    </location>
</feature>
<dbReference type="PANTHER" id="PTHR10177">
    <property type="entry name" value="CYCLINS"/>
    <property type="match status" value="1"/>
</dbReference>
<dbReference type="Proteomes" id="UP001652628">
    <property type="component" value="Chromosome 3"/>
</dbReference>
<keyword evidence="2 4" id="KW-0195">Cyclin</keyword>
<dbReference type="Gene3D" id="1.10.472.10">
    <property type="entry name" value="Cyclin-like"/>
    <property type="match status" value="2"/>
</dbReference>
<proteinExistence type="inferred from homology"/>
<dbReference type="InterPro" id="IPR006671">
    <property type="entry name" value="Cyclin_N"/>
</dbReference>
<dbReference type="GeneID" id="108007485"/>
<dbReference type="InterPro" id="IPR036915">
    <property type="entry name" value="Cyclin-like_sf"/>
</dbReference>
<feature type="domain" description="Cyclin C-terminal" evidence="6">
    <location>
        <begin position="110"/>
        <end position="227"/>
    </location>
</feature>
<accession>A0ABM4TP57</accession>
<sequence length="267" mass="31199">MRRQKDISHNMRSILIDWLVEVSEEYKLDTETLYLSVFYLDRFLSLMAVVRSKLQLVGTAAMYIAAKYEEIYPPEVGEFVFLTDDSYTKAQVLRMEQVILKILSFDLCTPTAYVFINTYAVLCDMPERLKFLTLYISELSLMEGETYLQYLPSVMSSASLALARHILGMEMWTPQLEEITTYKLEDLKTVILQLCHTHKTAKELNTQAMREKYNRDTYKKVAMIDSVELSKEDIDQLCQAYNAKQQNENQQQPENNSKSNVNLFYKF</sequence>
<keyword evidence="3" id="KW-0131">Cell cycle</keyword>
<dbReference type="Pfam" id="PF02984">
    <property type="entry name" value="Cyclin_C"/>
    <property type="match status" value="1"/>
</dbReference>
<evidence type="ECO:0000256" key="2">
    <source>
        <dbReference type="ARBA" id="ARBA00023127"/>
    </source>
</evidence>
<gene>
    <name evidence="8" type="primary">CycA</name>
</gene>
<dbReference type="InterPro" id="IPR004367">
    <property type="entry name" value="Cyclin_C-dom"/>
</dbReference>
<evidence type="ECO:0000256" key="1">
    <source>
        <dbReference type="ARBA" id="ARBA00022618"/>
    </source>
</evidence>